<name>A0A8S0ZL81_ARCPL</name>
<dbReference type="Proteomes" id="UP000494256">
    <property type="component" value="Unassembled WGS sequence"/>
</dbReference>
<dbReference type="GO" id="GO:0007200">
    <property type="term" value="P:phospholipase C-activating G protein-coupled receptor signaling pathway"/>
    <property type="evidence" value="ECO:0007669"/>
    <property type="project" value="TreeGrafter"/>
</dbReference>
<dbReference type="GO" id="GO:0035556">
    <property type="term" value="P:intracellular signal transduction"/>
    <property type="evidence" value="ECO:0007669"/>
    <property type="project" value="TreeGrafter"/>
</dbReference>
<dbReference type="OrthoDB" id="414781at2759"/>
<feature type="region of interest" description="Disordered" evidence="1">
    <location>
        <begin position="53"/>
        <end position="82"/>
    </location>
</feature>
<gene>
    <name evidence="2" type="ORF">APLA_LOCUS5710</name>
</gene>
<comment type="caution">
    <text evidence="2">The sequence shown here is derived from an EMBL/GenBank/DDBJ whole genome shotgun (WGS) entry which is preliminary data.</text>
</comment>
<protein>
    <submittedName>
        <fullName evidence="2">Uncharacterized protein</fullName>
    </submittedName>
</protein>
<dbReference type="PANTHER" id="PTHR22968">
    <property type="entry name" value="PROTEIN KINASE C, MU"/>
    <property type="match status" value="1"/>
</dbReference>
<evidence type="ECO:0000313" key="2">
    <source>
        <dbReference type="EMBL" id="CAB3232511.1"/>
    </source>
</evidence>
<reference evidence="2 3" key="1">
    <citation type="submission" date="2020-04" db="EMBL/GenBank/DDBJ databases">
        <authorList>
            <person name="Wallbank WR R."/>
            <person name="Pardo Diaz C."/>
            <person name="Kozak K."/>
            <person name="Martin S."/>
            <person name="Jiggins C."/>
            <person name="Moest M."/>
            <person name="Warren A I."/>
            <person name="Byers J.R.P. K."/>
            <person name="Montejo-Kovacevich G."/>
            <person name="Yen C E."/>
        </authorList>
    </citation>
    <scope>NUCLEOTIDE SEQUENCE [LARGE SCALE GENOMIC DNA]</scope>
</reference>
<evidence type="ECO:0000313" key="3">
    <source>
        <dbReference type="Proteomes" id="UP000494256"/>
    </source>
</evidence>
<dbReference type="EMBL" id="CADEBD010000290">
    <property type="protein sequence ID" value="CAB3232511.1"/>
    <property type="molecule type" value="Genomic_DNA"/>
</dbReference>
<dbReference type="PANTHER" id="PTHR22968:SF24">
    <property type="entry name" value="SERINE_THREONINE-PROTEIN KINASE"/>
    <property type="match status" value="1"/>
</dbReference>
<dbReference type="GO" id="GO:0008270">
    <property type="term" value="F:zinc ion binding"/>
    <property type="evidence" value="ECO:0007669"/>
    <property type="project" value="UniProtKB-KW"/>
</dbReference>
<evidence type="ECO:0000256" key="1">
    <source>
        <dbReference type="SAM" id="MobiDB-lite"/>
    </source>
</evidence>
<proteinExistence type="predicted"/>
<feature type="compositionally biased region" description="Pro residues" evidence="1">
    <location>
        <begin position="61"/>
        <end position="82"/>
    </location>
</feature>
<dbReference type="GO" id="GO:0005829">
    <property type="term" value="C:cytosol"/>
    <property type="evidence" value="ECO:0007669"/>
    <property type="project" value="TreeGrafter"/>
</dbReference>
<dbReference type="AlphaFoldDB" id="A0A8S0ZL81"/>
<accession>A0A8S0ZL81</accession>
<dbReference type="GO" id="GO:0004674">
    <property type="term" value="F:protein serine/threonine kinase activity"/>
    <property type="evidence" value="ECO:0007669"/>
    <property type="project" value="UniProtKB-KW"/>
</dbReference>
<organism evidence="2 3">
    <name type="scientific">Arctia plantaginis</name>
    <name type="common">Wood tiger moth</name>
    <name type="synonym">Phalaena plantaginis</name>
    <dbReference type="NCBI Taxonomy" id="874455"/>
    <lineage>
        <taxon>Eukaryota</taxon>
        <taxon>Metazoa</taxon>
        <taxon>Ecdysozoa</taxon>
        <taxon>Arthropoda</taxon>
        <taxon>Hexapoda</taxon>
        <taxon>Insecta</taxon>
        <taxon>Pterygota</taxon>
        <taxon>Neoptera</taxon>
        <taxon>Endopterygota</taxon>
        <taxon>Lepidoptera</taxon>
        <taxon>Glossata</taxon>
        <taxon>Ditrysia</taxon>
        <taxon>Noctuoidea</taxon>
        <taxon>Erebidae</taxon>
        <taxon>Arctiinae</taxon>
        <taxon>Arctia</taxon>
    </lineage>
</organism>
<sequence length="82" mass="9369">MFEMTGIETFEICMNYSKRLSVDKSVSHAWLQTGEAWRDLRVLEARVGTRYLTHPSDDARWPPPEPTAPEPSAPRPSAPDQR</sequence>